<reference evidence="3 4" key="1">
    <citation type="submission" date="2015-10" db="EMBL/GenBank/DDBJ databases">
        <title>Mycobacterium gordonae draft genome assembly.</title>
        <authorList>
            <person name="Ustinova V."/>
            <person name="Smirnova T."/>
            <person name="Blagodatskikh K."/>
            <person name="Varlamov D."/>
            <person name="Larionova E."/>
            <person name="Chernousova L."/>
        </authorList>
    </citation>
    <scope>NUCLEOTIDE SEQUENCE [LARGE SCALE GENOMIC DNA]</scope>
    <source>
        <strain evidence="3 4">CTRI 14-8773</strain>
    </source>
</reference>
<dbReference type="InterPro" id="IPR018911">
    <property type="entry name" value="Gmad2_Ig-like_dom"/>
</dbReference>
<dbReference type="EMBL" id="LKTM01000223">
    <property type="protein sequence ID" value="KQH78320.1"/>
    <property type="molecule type" value="Genomic_DNA"/>
</dbReference>
<gene>
    <name evidence="3" type="ORF">AO501_02925</name>
</gene>
<evidence type="ECO:0000259" key="2">
    <source>
        <dbReference type="SMART" id="SM00909"/>
    </source>
</evidence>
<keyword evidence="1" id="KW-0732">Signal</keyword>
<feature type="domain" description="GerMN" evidence="2">
    <location>
        <begin position="69"/>
        <end position="159"/>
    </location>
</feature>
<evidence type="ECO:0000313" key="3">
    <source>
        <dbReference type="EMBL" id="KQH78320.1"/>
    </source>
</evidence>
<feature type="chain" id="PRO_5006198000" description="GerMN domain-containing protein" evidence="1">
    <location>
        <begin position="22"/>
        <end position="269"/>
    </location>
</feature>
<feature type="signal peptide" evidence="1">
    <location>
        <begin position="1"/>
        <end position="21"/>
    </location>
</feature>
<sequence length="269" mass="28612">MRLTTWVLSAVSLLLVGTACGEPRQPAATSPKPPAASTVSPAAGTVRVYFVRADKVATAGRQVADPSAKDQAVQALLSGPSDFERSIGMSTDIPSASKLLGLKVLDGTATVDLSSDFQSGQAARRIQLRVAEIVFTLTQFPDVRQVTITLEGKPVEGGVDLKRGDLEMLTPKILVEDPLPGQSVTSPLKVSGAANVFEGTLSYSVDAAEGAELDHGFTTATQQEWGNWYAFTFTSTYPAQQRGPSHVVVWETSMKDGSRLNVYDVPVNM</sequence>
<protein>
    <recommendedName>
        <fullName evidence="2">GerMN domain-containing protein</fullName>
    </recommendedName>
</protein>
<evidence type="ECO:0000313" key="4">
    <source>
        <dbReference type="Proteomes" id="UP000051677"/>
    </source>
</evidence>
<comment type="caution">
    <text evidence="3">The sequence shown here is derived from an EMBL/GenBank/DDBJ whole genome shotgun (WGS) entry which is preliminary data.</text>
</comment>
<name>A0A0Q2UCQ5_MYCGO</name>
<accession>A0A0Q2UCQ5</accession>
<proteinExistence type="predicted"/>
<dbReference type="AlphaFoldDB" id="A0A0Q2UCQ5"/>
<dbReference type="Proteomes" id="UP000051677">
    <property type="component" value="Unassembled WGS sequence"/>
</dbReference>
<dbReference type="SMART" id="SM00909">
    <property type="entry name" value="Germane"/>
    <property type="match status" value="1"/>
</dbReference>
<evidence type="ECO:0000256" key="1">
    <source>
        <dbReference type="SAM" id="SignalP"/>
    </source>
</evidence>
<dbReference type="PROSITE" id="PS51257">
    <property type="entry name" value="PROKAR_LIPOPROTEIN"/>
    <property type="match status" value="1"/>
</dbReference>
<dbReference type="Pfam" id="PF10646">
    <property type="entry name" value="Germane"/>
    <property type="match status" value="1"/>
</dbReference>
<dbReference type="Pfam" id="PF10648">
    <property type="entry name" value="Gmad2"/>
    <property type="match status" value="1"/>
</dbReference>
<dbReference type="InterPro" id="IPR019606">
    <property type="entry name" value="GerMN"/>
</dbReference>
<organism evidence="3 4">
    <name type="scientific">Mycobacterium gordonae</name>
    <dbReference type="NCBI Taxonomy" id="1778"/>
    <lineage>
        <taxon>Bacteria</taxon>
        <taxon>Bacillati</taxon>
        <taxon>Actinomycetota</taxon>
        <taxon>Actinomycetes</taxon>
        <taxon>Mycobacteriales</taxon>
        <taxon>Mycobacteriaceae</taxon>
        <taxon>Mycobacterium</taxon>
    </lineage>
</organism>